<evidence type="ECO:0000256" key="6">
    <source>
        <dbReference type="PIRSR" id="PIRSR602129-50"/>
    </source>
</evidence>
<gene>
    <name evidence="8" type="ORF">BN946_scf184996.g22</name>
</gene>
<dbReference type="InterPro" id="IPR002129">
    <property type="entry name" value="PyrdxlP-dep_de-COase"/>
</dbReference>
<evidence type="ECO:0000256" key="3">
    <source>
        <dbReference type="ARBA" id="ARBA00022793"/>
    </source>
</evidence>
<feature type="modified residue" description="N6-(pyridoxal phosphate)lysine" evidence="6">
    <location>
        <position position="286"/>
    </location>
</feature>
<dbReference type="Gene3D" id="3.40.640.10">
    <property type="entry name" value="Type I PLP-dependent aspartate aminotransferase-like (Major domain)"/>
    <property type="match status" value="1"/>
</dbReference>
<dbReference type="InterPro" id="IPR015422">
    <property type="entry name" value="PyrdxlP-dep_Trfase_small"/>
</dbReference>
<evidence type="ECO:0000256" key="1">
    <source>
        <dbReference type="ARBA" id="ARBA00001933"/>
    </source>
</evidence>
<keyword evidence="4 6" id="KW-0663">Pyridoxal phosphate</keyword>
<dbReference type="Gene3D" id="1.20.1340.10">
    <property type="entry name" value="dopa decarboxylase, N-terminal domain"/>
    <property type="match status" value="1"/>
</dbReference>
<comment type="similarity">
    <text evidence="2 7">Belongs to the group II decarboxylase family.</text>
</comment>
<protein>
    <recommendedName>
        <fullName evidence="10">Aromatic-L-amino-acid decarboxylase</fullName>
    </recommendedName>
</protein>
<dbReference type="PANTHER" id="PTHR11999">
    <property type="entry name" value="GROUP II PYRIDOXAL-5-PHOSPHATE DECARBOXYLASE"/>
    <property type="match status" value="1"/>
</dbReference>
<name>A0A060S322_PYCCI</name>
<dbReference type="Proteomes" id="UP000029665">
    <property type="component" value="Unassembled WGS sequence"/>
</dbReference>
<evidence type="ECO:0000256" key="2">
    <source>
        <dbReference type="ARBA" id="ARBA00009533"/>
    </source>
</evidence>
<evidence type="ECO:0000313" key="8">
    <source>
        <dbReference type="EMBL" id="CDO68591.1"/>
    </source>
</evidence>
<reference evidence="8" key="1">
    <citation type="submission" date="2014-01" db="EMBL/GenBank/DDBJ databases">
        <title>The genome of the white-rot fungus Pycnoporus cinnabarinus: a basidiomycete model with a versatile arsenal for lignocellulosic biomass breakdown.</title>
        <authorList>
            <person name="Levasseur A."/>
            <person name="Lomascolo A."/>
            <person name="Ruiz-Duenas F.J."/>
            <person name="Uzan E."/>
            <person name="Piumi F."/>
            <person name="Kues U."/>
            <person name="Ram A.F.J."/>
            <person name="Murat C."/>
            <person name="Haon M."/>
            <person name="Benoit I."/>
            <person name="Arfi Y."/>
            <person name="Chevret D."/>
            <person name="Drula E."/>
            <person name="Kwon M.J."/>
            <person name="Gouret P."/>
            <person name="Lesage-Meessen L."/>
            <person name="Lombard V."/>
            <person name="Mariette J."/>
            <person name="Noirot C."/>
            <person name="Park J."/>
            <person name="Patyshakuliyeva A."/>
            <person name="Wieneger R.A.B."/>
            <person name="Wosten H.A.B."/>
            <person name="Martin F."/>
            <person name="Coutinho P.M."/>
            <person name="de Vries R."/>
            <person name="Martinez A.T."/>
            <person name="Klopp C."/>
            <person name="Pontarotti P."/>
            <person name="Henrissat B."/>
            <person name="Record E."/>
        </authorList>
    </citation>
    <scope>NUCLEOTIDE SEQUENCE [LARGE SCALE GENOMIC DNA]</scope>
    <source>
        <strain evidence="8">BRFM137</strain>
    </source>
</reference>
<evidence type="ECO:0000256" key="4">
    <source>
        <dbReference type="ARBA" id="ARBA00022898"/>
    </source>
</evidence>
<evidence type="ECO:0000313" key="9">
    <source>
        <dbReference type="Proteomes" id="UP000029665"/>
    </source>
</evidence>
<keyword evidence="3" id="KW-0210">Decarboxylase</keyword>
<dbReference type="InterPro" id="IPR015421">
    <property type="entry name" value="PyrdxlP-dep_Trfase_major"/>
</dbReference>
<dbReference type="GO" id="GO:0006520">
    <property type="term" value="P:amino acid metabolic process"/>
    <property type="evidence" value="ECO:0007669"/>
    <property type="project" value="InterPro"/>
</dbReference>
<accession>A0A060S322</accession>
<evidence type="ECO:0000256" key="5">
    <source>
        <dbReference type="ARBA" id="ARBA00023239"/>
    </source>
</evidence>
<evidence type="ECO:0008006" key="10">
    <source>
        <dbReference type="Google" id="ProtNLM"/>
    </source>
</evidence>
<dbReference type="Gene3D" id="3.90.1150.10">
    <property type="entry name" value="Aspartate Aminotransferase, domain 1"/>
    <property type="match status" value="1"/>
</dbReference>
<dbReference type="OrthoDB" id="639767at2759"/>
<keyword evidence="9" id="KW-1185">Reference proteome</keyword>
<comment type="caution">
    <text evidence="8">The sequence shown here is derived from an EMBL/GenBank/DDBJ whole genome shotgun (WGS) entry which is preliminary data.</text>
</comment>
<dbReference type="InterPro" id="IPR015424">
    <property type="entry name" value="PyrdxlP-dep_Trfase"/>
</dbReference>
<keyword evidence="5 7" id="KW-0456">Lyase</keyword>
<evidence type="ECO:0000256" key="7">
    <source>
        <dbReference type="RuleBase" id="RU000382"/>
    </source>
</evidence>
<dbReference type="InterPro" id="IPR010977">
    <property type="entry name" value="Aromatic_deC"/>
</dbReference>
<comment type="cofactor">
    <cofactor evidence="1 6 7">
        <name>pyridoxal 5'-phosphate</name>
        <dbReference type="ChEBI" id="CHEBI:597326"/>
    </cofactor>
</comment>
<dbReference type="AlphaFoldDB" id="A0A060S322"/>
<proteinExistence type="inferred from homology"/>
<dbReference type="GO" id="GO:0030170">
    <property type="term" value="F:pyridoxal phosphate binding"/>
    <property type="evidence" value="ECO:0007669"/>
    <property type="project" value="InterPro"/>
</dbReference>
<dbReference type="EMBL" id="CCBP010000021">
    <property type="protein sequence ID" value="CDO68591.1"/>
    <property type="molecule type" value="Genomic_DNA"/>
</dbReference>
<dbReference type="OMA" id="NPGFNWS"/>
<dbReference type="SUPFAM" id="SSF53383">
    <property type="entry name" value="PLP-dependent transferases"/>
    <property type="match status" value="1"/>
</dbReference>
<dbReference type="GO" id="GO:0019752">
    <property type="term" value="P:carboxylic acid metabolic process"/>
    <property type="evidence" value="ECO:0007669"/>
    <property type="project" value="InterPro"/>
</dbReference>
<dbReference type="STRING" id="5643.A0A060S322"/>
<dbReference type="GO" id="GO:0005737">
    <property type="term" value="C:cytoplasm"/>
    <property type="evidence" value="ECO:0007669"/>
    <property type="project" value="TreeGrafter"/>
</dbReference>
<sequence length="484" mass="54258">MDIEEFRKAGYQAIDRICDYYASLQNRPVVSQVQPGYLVDALPASPPEQAEDFDTIADDFQKLIIPACSLEGILGDLYSSSVSNPGFNWLSSPACTELEQVVMDWCAKLIGLGDHFLNRNGIGGGVIQEQTTASEACIVVCVAARARYVRENPDAKLEDLVIYTTTQTHSLGVKAGLVLGLEVRALPVKPEYEYGLRGDALRQALKEDHARGKRPFVFIGTVGTTSSGAVDNLEEIGQVLKEHPCIWLHVDSAWAGVAMACPEYREYGKLDAINKYAESYGTNFHKWGLVNFDASMLWVKSRRNLTDALDVTPEFLRTKQHDAGLVVDYRNWHLGLGRRFRSLKVWFVLRRYGVEGFRKHIREGVALNEHFASLVRASPDFELVTTPSLALSVFRLKLPSGVVLKEQETTLSALNDLNRAFHTRISAESDKIFLTQTMLNNTFCMRFAVGAQRTKREHVDQAWQLIQASARTAREDWLAKRTRA</sequence>
<dbReference type="PROSITE" id="PS00392">
    <property type="entry name" value="DDC_GAD_HDC_YDC"/>
    <property type="match status" value="1"/>
</dbReference>
<dbReference type="PRINTS" id="PR00800">
    <property type="entry name" value="YHDCRBOXLASE"/>
</dbReference>
<dbReference type="InterPro" id="IPR021115">
    <property type="entry name" value="Pyridoxal-P_BS"/>
</dbReference>
<dbReference type="PANTHER" id="PTHR11999:SF70">
    <property type="entry name" value="MIP05841P"/>
    <property type="match status" value="1"/>
</dbReference>
<dbReference type="Pfam" id="PF00282">
    <property type="entry name" value="Pyridoxal_deC"/>
    <property type="match status" value="1"/>
</dbReference>
<dbReference type="GO" id="GO:0016831">
    <property type="term" value="F:carboxy-lyase activity"/>
    <property type="evidence" value="ECO:0007669"/>
    <property type="project" value="UniProtKB-KW"/>
</dbReference>
<organism evidence="8 9">
    <name type="scientific">Pycnoporus cinnabarinus</name>
    <name type="common">Cinnabar-red polypore</name>
    <name type="synonym">Trametes cinnabarina</name>
    <dbReference type="NCBI Taxonomy" id="5643"/>
    <lineage>
        <taxon>Eukaryota</taxon>
        <taxon>Fungi</taxon>
        <taxon>Dikarya</taxon>
        <taxon>Basidiomycota</taxon>
        <taxon>Agaricomycotina</taxon>
        <taxon>Agaricomycetes</taxon>
        <taxon>Polyporales</taxon>
        <taxon>Polyporaceae</taxon>
        <taxon>Trametes</taxon>
    </lineage>
</organism>
<dbReference type="HOGENOM" id="CLU_011856_3_1_1"/>